<dbReference type="Gene3D" id="3.80.10.10">
    <property type="entry name" value="Ribonuclease Inhibitor"/>
    <property type="match status" value="2"/>
</dbReference>
<dbReference type="InterPro" id="IPR001245">
    <property type="entry name" value="Ser-Thr/Tyr_kinase_cat_dom"/>
</dbReference>
<keyword evidence="2" id="KW-0433">Leucine-rich repeat</keyword>
<dbReference type="Gene3D" id="1.10.510.10">
    <property type="entry name" value="Transferase(Phosphotransferase) domain 1"/>
    <property type="match status" value="1"/>
</dbReference>
<evidence type="ECO:0000256" key="5">
    <source>
        <dbReference type="ARBA" id="ARBA00022737"/>
    </source>
</evidence>
<evidence type="ECO:0000313" key="14">
    <source>
        <dbReference type="EMBL" id="KAK4750061.1"/>
    </source>
</evidence>
<dbReference type="InterPro" id="IPR000719">
    <property type="entry name" value="Prot_kinase_dom"/>
</dbReference>
<keyword evidence="10" id="KW-0325">Glycoprotein</keyword>
<sequence>MATATIPTFLFFQFFVLSASAASRGLASPPPNDTRTLTLFRVQSDTHAALLSNWTGIDACRSSWLGVGCSSSGRVTALLLPSLSLRGTLDPLSSLDQLRILDVSGNRLNGSIFPITNCTNLKLLYVSGNDLSGEIPPEISSLRRLLRLDLSDNNIRGPIPAELASLGRLLTLRLENNLLSGEIPDLSASLPNLNELNVTNNELHGRVPDSMWKKFGQKSFAGNGGLCGAGPLPSCSLVASPPPVETVPSNPSSIPVTNISLPGQKHPNAGGLGAGSIAAIVLANCVALLVVTSFIVAYCCSRGNAGSHSKQGSESGKRRSSGSSDKRGGRSSYGGGGGTAVDSDDTDVTDRSKLVFFERKSRFELEDLLRASAEMLGKGSLGTVYKAALEDGSTVAVKRLKDANPCARDEFERYMDLIGRVKHLNVVKLRAYYYAREEKLLVYDYLPNGSLHSLLHGNRGPGRIPLDWTTRISLVLGAARGLAWIHEEYGAAKIPHGNVKSSNVLLDKNGAACISDFGLSLLLNPAHAIARMGGYRAPEQTETKRLSQVADVYSFGVLLLEVLTGRAPTQFPSPARPRGKEEEQELDLPRWVRSVVKEEWTAEVFDQELLRYKNIEEELVSMLHVGLACTADQPEKRPTMGQVVKMVEEIRVEQSPLGEEYDESRNSLSPSLATTEDGLTGY</sequence>
<comment type="caution">
    <text evidence="14">The sequence shown here is derived from an EMBL/GenBank/DDBJ whole genome shotgun (WGS) entry which is preliminary data.</text>
</comment>
<keyword evidence="5" id="KW-0677">Repeat</keyword>
<dbReference type="FunFam" id="3.80.10.10:FF:000400">
    <property type="entry name" value="Nuclear pore complex protein NUP107"/>
    <property type="match status" value="1"/>
</dbReference>
<evidence type="ECO:0000256" key="1">
    <source>
        <dbReference type="ARBA" id="ARBA00004370"/>
    </source>
</evidence>
<dbReference type="Proteomes" id="UP001345219">
    <property type="component" value="Chromosome 21"/>
</dbReference>
<evidence type="ECO:0000256" key="3">
    <source>
        <dbReference type="ARBA" id="ARBA00022692"/>
    </source>
</evidence>
<evidence type="ECO:0000256" key="4">
    <source>
        <dbReference type="ARBA" id="ARBA00022729"/>
    </source>
</evidence>
<dbReference type="InterPro" id="IPR046959">
    <property type="entry name" value="PRK1-6/SRF4-like"/>
</dbReference>
<evidence type="ECO:0000256" key="2">
    <source>
        <dbReference type="ARBA" id="ARBA00022614"/>
    </source>
</evidence>
<dbReference type="GO" id="GO:0004672">
    <property type="term" value="F:protein kinase activity"/>
    <property type="evidence" value="ECO:0007669"/>
    <property type="project" value="InterPro"/>
</dbReference>
<feature type="domain" description="Protein kinase" evidence="13">
    <location>
        <begin position="370"/>
        <end position="650"/>
    </location>
</feature>
<feature type="region of interest" description="Disordered" evidence="11">
    <location>
        <begin position="304"/>
        <end position="345"/>
    </location>
</feature>
<evidence type="ECO:0000256" key="7">
    <source>
        <dbReference type="ARBA" id="ARBA00022840"/>
    </source>
</evidence>
<gene>
    <name evidence="14" type="ORF">SAY87_027510</name>
</gene>
<evidence type="ECO:0000256" key="6">
    <source>
        <dbReference type="ARBA" id="ARBA00022741"/>
    </source>
</evidence>
<keyword evidence="6" id="KW-0547">Nucleotide-binding</keyword>
<keyword evidence="7" id="KW-0067">ATP-binding</keyword>
<keyword evidence="3" id="KW-0812">Transmembrane</keyword>
<dbReference type="SUPFAM" id="SSF56112">
    <property type="entry name" value="Protein kinase-like (PK-like)"/>
    <property type="match status" value="1"/>
</dbReference>
<dbReference type="AlphaFoldDB" id="A0AAN7PK11"/>
<dbReference type="GO" id="GO:0005524">
    <property type="term" value="F:ATP binding"/>
    <property type="evidence" value="ECO:0007669"/>
    <property type="project" value="UniProtKB-KW"/>
</dbReference>
<evidence type="ECO:0000256" key="9">
    <source>
        <dbReference type="ARBA" id="ARBA00023136"/>
    </source>
</evidence>
<keyword evidence="9" id="KW-0472">Membrane</keyword>
<dbReference type="Pfam" id="PF00560">
    <property type="entry name" value="LRR_1"/>
    <property type="match status" value="3"/>
</dbReference>
<dbReference type="PANTHER" id="PTHR48007:SF4">
    <property type="entry name" value="LEUCINE-RICH REPEAT RECEPTOR-LIKE PROTEIN KINASE PXC1"/>
    <property type="match status" value="1"/>
</dbReference>
<evidence type="ECO:0000256" key="8">
    <source>
        <dbReference type="ARBA" id="ARBA00022989"/>
    </source>
</evidence>
<dbReference type="EMBL" id="JAXIOK010000018">
    <property type="protein sequence ID" value="KAK4750061.1"/>
    <property type="molecule type" value="Genomic_DNA"/>
</dbReference>
<name>A0AAN7PK11_9MYRT</name>
<dbReference type="Pfam" id="PF07714">
    <property type="entry name" value="PK_Tyr_Ser-Thr"/>
    <property type="match status" value="1"/>
</dbReference>
<feature type="signal peptide" evidence="12">
    <location>
        <begin position="1"/>
        <end position="21"/>
    </location>
</feature>
<dbReference type="InterPro" id="IPR011009">
    <property type="entry name" value="Kinase-like_dom_sf"/>
</dbReference>
<dbReference type="FunFam" id="1.10.510.10:FF:000095">
    <property type="entry name" value="protein STRUBBELIG-RECEPTOR FAMILY 8"/>
    <property type="match status" value="1"/>
</dbReference>
<evidence type="ECO:0000256" key="11">
    <source>
        <dbReference type="SAM" id="MobiDB-lite"/>
    </source>
</evidence>
<proteinExistence type="predicted"/>
<dbReference type="SUPFAM" id="SSF52058">
    <property type="entry name" value="L domain-like"/>
    <property type="match status" value="1"/>
</dbReference>
<dbReference type="PROSITE" id="PS50011">
    <property type="entry name" value="PROTEIN_KINASE_DOM"/>
    <property type="match status" value="1"/>
</dbReference>
<dbReference type="InterPro" id="IPR032675">
    <property type="entry name" value="LRR_dom_sf"/>
</dbReference>
<evidence type="ECO:0000256" key="12">
    <source>
        <dbReference type="SAM" id="SignalP"/>
    </source>
</evidence>
<protein>
    <recommendedName>
        <fullName evidence="13">Protein kinase domain-containing protein</fullName>
    </recommendedName>
</protein>
<feature type="region of interest" description="Disordered" evidence="11">
    <location>
        <begin position="655"/>
        <end position="682"/>
    </location>
</feature>
<keyword evidence="15" id="KW-1185">Reference proteome</keyword>
<dbReference type="FunFam" id="3.30.200.20:FF:000307">
    <property type="entry name" value="pollen receptor-like kinase 1"/>
    <property type="match status" value="1"/>
</dbReference>
<dbReference type="InterPro" id="IPR001611">
    <property type="entry name" value="Leu-rich_rpt"/>
</dbReference>
<evidence type="ECO:0000313" key="15">
    <source>
        <dbReference type="Proteomes" id="UP001345219"/>
    </source>
</evidence>
<evidence type="ECO:0000256" key="10">
    <source>
        <dbReference type="ARBA" id="ARBA00023180"/>
    </source>
</evidence>
<dbReference type="Gene3D" id="3.30.200.20">
    <property type="entry name" value="Phosphorylase Kinase, domain 1"/>
    <property type="match status" value="1"/>
</dbReference>
<feature type="chain" id="PRO_5042912266" description="Protein kinase domain-containing protein" evidence="12">
    <location>
        <begin position="22"/>
        <end position="682"/>
    </location>
</feature>
<accession>A0AAN7PK11</accession>
<reference evidence="14 15" key="1">
    <citation type="journal article" date="2023" name="Hortic Res">
        <title>Pangenome of water caltrop reveals structural variations and asymmetric subgenome divergence after allopolyploidization.</title>
        <authorList>
            <person name="Zhang X."/>
            <person name="Chen Y."/>
            <person name="Wang L."/>
            <person name="Yuan Y."/>
            <person name="Fang M."/>
            <person name="Shi L."/>
            <person name="Lu R."/>
            <person name="Comes H.P."/>
            <person name="Ma Y."/>
            <person name="Chen Y."/>
            <person name="Huang G."/>
            <person name="Zhou Y."/>
            <person name="Zheng Z."/>
            <person name="Qiu Y."/>
        </authorList>
    </citation>
    <scope>NUCLEOTIDE SEQUENCE [LARGE SCALE GENOMIC DNA]</scope>
    <source>
        <tissue evidence="14">Roots</tissue>
    </source>
</reference>
<keyword evidence="4 12" id="KW-0732">Signal</keyword>
<dbReference type="GO" id="GO:0016020">
    <property type="term" value="C:membrane"/>
    <property type="evidence" value="ECO:0007669"/>
    <property type="project" value="UniProtKB-SubCell"/>
</dbReference>
<keyword evidence="8" id="KW-1133">Transmembrane helix</keyword>
<dbReference type="CDD" id="cd14066">
    <property type="entry name" value="STKc_IRAK"/>
    <property type="match status" value="1"/>
</dbReference>
<dbReference type="PANTHER" id="PTHR48007">
    <property type="entry name" value="LEUCINE-RICH REPEAT RECEPTOR-LIKE PROTEIN KINASE PXC1"/>
    <property type="match status" value="1"/>
</dbReference>
<organism evidence="14 15">
    <name type="scientific">Trapa incisa</name>
    <dbReference type="NCBI Taxonomy" id="236973"/>
    <lineage>
        <taxon>Eukaryota</taxon>
        <taxon>Viridiplantae</taxon>
        <taxon>Streptophyta</taxon>
        <taxon>Embryophyta</taxon>
        <taxon>Tracheophyta</taxon>
        <taxon>Spermatophyta</taxon>
        <taxon>Magnoliopsida</taxon>
        <taxon>eudicotyledons</taxon>
        <taxon>Gunneridae</taxon>
        <taxon>Pentapetalae</taxon>
        <taxon>rosids</taxon>
        <taxon>malvids</taxon>
        <taxon>Myrtales</taxon>
        <taxon>Lythraceae</taxon>
        <taxon>Trapa</taxon>
    </lineage>
</organism>
<evidence type="ECO:0000259" key="13">
    <source>
        <dbReference type="PROSITE" id="PS50011"/>
    </source>
</evidence>
<comment type="subcellular location">
    <subcellularLocation>
        <location evidence="1">Membrane</location>
    </subcellularLocation>
</comment>